<protein>
    <submittedName>
        <fullName evidence="1">Uncharacterized protein</fullName>
    </submittedName>
</protein>
<gene>
    <name evidence="1" type="ORF">BXP70_04725</name>
</gene>
<dbReference type="Proteomes" id="UP000194873">
    <property type="component" value="Unassembled WGS sequence"/>
</dbReference>
<proteinExistence type="predicted"/>
<dbReference type="EMBL" id="MTSE01000002">
    <property type="protein sequence ID" value="OUJ75324.1"/>
    <property type="molecule type" value="Genomic_DNA"/>
</dbReference>
<organism evidence="1 2">
    <name type="scientific">Hymenobacter crusticola</name>
    <dbReference type="NCBI Taxonomy" id="1770526"/>
    <lineage>
        <taxon>Bacteria</taxon>
        <taxon>Pseudomonadati</taxon>
        <taxon>Bacteroidota</taxon>
        <taxon>Cytophagia</taxon>
        <taxon>Cytophagales</taxon>
        <taxon>Hymenobacteraceae</taxon>
        <taxon>Hymenobacter</taxon>
    </lineage>
</organism>
<dbReference type="AlphaFoldDB" id="A0A243WJQ2"/>
<comment type="caution">
    <text evidence="1">The sequence shown here is derived from an EMBL/GenBank/DDBJ whole genome shotgun (WGS) entry which is preliminary data.</text>
</comment>
<sequence length="131" mass="14156">MVIFVALAFLMRLFIPPVLPRLRFALLTATLLFVLSLNHQAVATLRVPVGKTARVGATAKATVVKQKVTFEATASLGPWLVPAADAWLPAAEPLLGLRLMSQYTAPRPRPCAVPDLFRVRLLLAALSPHAP</sequence>
<accession>A0A243WJQ2</accession>
<name>A0A243WJQ2_9BACT</name>
<evidence type="ECO:0000313" key="1">
    <source>
        <dbReference type="EMBL" id="OUJ75324.1"/>
    </source>
</evidence>
<keyword evidence="2" id="KW-1185">Reference proteome</keyword>
<evidence type="ECO:0000313" key="2">
    <source>
        <dbReference type="Proteomes" id="UP000194873"/>
    </source>
</evidence>
<reference evidence="1 2" key="1">
    <citation type="submission" date="2017-01" db="EMBL/GenBank/DDBJ databases">
        <title>A new Hymenobacter.</title>
        <authorList>
            <person name="Liang Y."/>
            <person name="Feng F."/>
        </authorList>
    </citation>
    <scope>NUCLEOTIDE SEQUENCE [LARGE SCALE GENOMIC DNA]</scope>
    <source>
        <strain evidence="1">MIMBbqt21</strain>
    </source>
</reference>